<evidence type="ECO:0000256" key="1">
    <source>
        <dbReference type="SAM" id="SignalP"/>
    </source>
</evidence>
<keyword evidence="1" id="KW-0732">Signal</keyword>
<dbReference type="PROSITE" id="PS50106">
    <property type="entry name" value="PDZ"/>
    <property type="match status" value="1"/>
</dbReference>
<dbReference type="EMBL" id="JAUKTR010000002">
    <property type="protein sequence ID" value="MDO1559226.1"/>
    <property type="molecule type" value="Genomic_DNA"/>
</dbReference>
<organism evidence="3 4">
    <name type="scientific">Peiella sedimenti</name>
    <dbReference type="NCBI Taxonomy" id="3061083"/>
    <lineage>
        <taxon>Bacteria</taxon>
        <taxon>Pseudomonadati</taxon>
        <taxon>Pseudomonadota</taxon>
        <taxon>Alphaproteobacteria</taxon>
        <taxon>Caulobacterales</taxon>
        <taxon>Caulobacteraceae</taxon>
        <taxon>Peiella</taxon>
    </lineage>
</organism>
<dbReference type="SUPFAM" id="SSF50156">
    <property type="entry name" value="PDZ domain-like"/>
    <property type="match status" value="1"/>
</dbReference>
<dbReference type="SUPFAM" id="SSF53474">
    <property type="entry name" value="alpha/beta-Hydrolases"/>
    <property type="match status" value="1"/>
</dbReference>
<dbReference type="InterPro" id="IPR029058">
    <property type="entry name" value="AB_hydrolase_fold"/>
</dbReference>
<dbReference type="Gene3D" id="2.30.42.10">
    <property type="match status" value="1"/>
</dbReference>
<dbReference type="GO" id="GO:0016787">
    <property type="term" value="F:hydrolase activity"/>
    <property type="evidence" value="ECO:0007669"/>
    <property type="project" value="UniProtKB-KW"/>
</dbReference>
<dbReference type="Proteomes" id="UP001169063">
    <property type="component" value="Unassembled WGS sequence"/>
</dbReference>
<accession>A0ABT8SKY1</accession>
<gene>
    <name evidence="3" type="ORF">Q0812_07270</name>
</gene>
<dbReference type="InterPro" id="IPR053145">
    <property type="entry name" value="AB_hydrolase_Est10"/>
</dbReference>
<dbReference type="Gene3D" id="3.40.50.1820">
    <property type="entry name" value="alpha/beta hydrolase"/>
    <property type="match status" value="1"/>
</dbReference>
<keyword evidence="4" id="KW-1185">Reference proteome</keyword>
<comment type="caution">
    <text evidence="3">The sequence shown here is derived from an EMBL/GenBank/DDBJ whole genome shotgun (WGS) entry which is preliminary data.</text>
</comment>
<dbReference type="SMART" id="SM00228">
    <property type="entry name" value="PDZ"/>
    <property type="match status" value="1"/>
</dbReference>
<evidence type="ECO:0000259" key="2">
    <source>
        <dbReference type="PROSITE" id="PS50106"/>
    </source>
</evidence>
<dbReference type="InterPro" id="IPR001478">
    <property type="entry name" value="PDZ"/>
</dbReference>
<protein>
    <submittedName>
        <fullName evidence="3">Alpha/beta fold hydrolase</fullName>
    </submittedName>
</protein>
<feature type="domain" description="PDZ" evidence="2">
    <location>
        <begin position="29"/>
        <end position="113"/>
    </location>
</feature>
<dbReference type="InterPro" id="IPR036034">
    <property type="entry name" value="PDZ_sf"/>
</dbReference>
<dbReference type="InterPro" id="IPR000073">
    <property type="entry name" value="AB_hydrolase_1"/>
</dbReference>
<dbReference type="PANTHER" id="PTHR43265:SF1">
    <property type="entry name" value="ESTERASE ESTD"/>
    <property type="match status" value="1"/>
</dbReference>
<keyword evidence="3" id="KW-0378">Hydrolase</keyword>
<sequence>MIRRLTRAAPGLFAAAALTFAALAASGAHAELRRHAFLGLGLGPAAAAEGQAQPGMPVTAVTPNGTAAAAGLQVGDRLISLNGRAINQGAHLTRTAAGLRAGDEARFVVLRSGTEMTLTAPAAPRAPEVFAGGTVDAGEVPFDGGRLRDMLVMPSNATAETPVLYLIQGHTCMTMDNGGGFGPYRALIEGLLARGVGVYRVEKPGMGDSDSPRDCYSISYETETAGFQAAYDALVERRGIAPERIFILGHSMGGLQAPQLAARRAPAGVAVYGTVLRNWADYLQGIYSFQAWLADPSVDPGQNYAEAEALRAEQMDYYFSGRDPRETVRMRPQAEAALRNLGWDGEDQVDGHHWSYFQSIARVNLPAAWRDTRSPVLAVHGSDDWIAYSREDHELIARLVNNQRPGTARFVSLEGLNHGMASVAAGQNGQRAYDPAFTGLIADWIEEISAAR</sequence>
<dbReference type="RefSeq" id="WP_302109648.1">
    <property type="nucleotide sequence ID" value="NZ_JAUKTR010000002.1"/>
</dbReference>
<dbReference type="Pfam" id="PF13180">
    <property type="entry name" value="PDZ_2"/>
    <property type="match status" value="1"/>
</dbReference>
<feature type="signal peptide" evidence="1">
    <location>
        <begin position="1"/>
        <end position="30"/>
    </location>
</feature>
<proteinExistence type="predicted"/>
<dbReference type="PANTHER" id="PTHR43265">
    <property type="entry name" value="ESTERASE ESTD"/>
    <property type="match status" value="1"/>
</dbReference>
<name>A0ABT8SKY1_9CAUL</name>
<evidence type="ECO:0000313" key="4">
    <source>
        <dbReference type="Proteomes" id="UP001169063"/>
    </source>
</evidence>
<reference evidence="3" key="1">
    <citation type="submission" date="2023-07" db="EMBL/GenBank/DDBJ databases">
        <title>Brevundimonas soil sp. nov., isolated from the soil of chemical plant.</title>
        <authorList>
            <person name="Wu N."/>
        </authorList>
    </citation>
    <scope>NUCLEOTIDE SEQUENCE</scope>
    <source>
        <strain evidence="3">XZ-24</strain>
    </source>
</reference>
<evidence type="ECO:0000313" key="3">
    <source>
        <dbReference type="EMBL" id="MDO1559226.1"/>
    </source>
</evidence>
<dbReference type="Pfam" id="PF12697">
    <property type="entry name" value="Abhydrolase_6"/>
    <property type="match status" value="1"/>
</dbReference>
<feature type="chain" id="PRO_5047099564" evidence="1">
    <location>
        <begin position="31"/>
        <end position="452"/>
    </location>
</feature>